<keyword evidence="2" id="KW-1185">Reference proteome</keyword>
<reference evidence="1" key="1">
    <citation type="submission" date="2023-07" db="EMBL/GenBank/DDBJ databases">
        <title>draft genome sequence of fig (Ficus carica).</title>
        <authorList>
            <person name="Takahashi T."/>
            <person name="Nishimura K."/>
        </authorList>
    </citation>
    <scope>NUCLEOTIDE SEQUENCE</scope>
</reference>
<dbReference type="Proteomes" id="UP001187192">
    <property type="component" value="Unassembled WGS sequence"/>
</dbReference>
<comment type="caution">
    <text evidence="1">The sequence shown here is derived from an EMBL/GenBank/DDBJ whole genome shotgun (WGS) entry which is preliminary data.</text>
</comment>
<evidence type="ECO:0000313" key="1">
    <source>
        <dbReference type="EMBL" id="GMN71868.1"/>
    </source>
</evidence>
<gene>
    <name evidence="1" type="ORF">TIFTF001_053466</name>
</gene>
<dbReference type="AlphaFoldDB" id="A0AA88JCN1"/>
<accession>A0AA88JCN1</accession>
<evidence type="ECO:0000313" key="2">
    <source>
        <dbReference type="Proteomes" id="UP001187192"/>
    </source>
</evidence>
<protein>
    <submittedName>
        <fullName evidence="1">Uncharacterized protein</fullName>
    </submittedName>
</protein>
<dbReference type="EMBL" id="BTGU01012767">
    <property type="protein sequence ID" value="GMN71868.1"/>
    <property type="molecule type" value="Genomic_DNA"/>
</dbReference>
<proteinExistence type="predicted"/>
<sequence>MGTRVLSRLHGIFSHKLKEMPRMMNRIQAAFFHLYWELGASVRDTIFA</sequence>
<organism evidence="1 2">
    <name type="scientific">Ficus carica</name>
    <name type="common">Common fig</name>
    <dbReference type="NCBI Taxonomy" id="3494"/>
    <lineage>
        <taxon>Eukaryota</taxon>
        <taxon>Viridiplantae</taxon>
        <taxon>Streptophyta</taxon>
        <taxon>Embryophyta</taxon>
        <taxon>Tracheophyta</taxon>
        <taxon>Spermatophyta</taxon>
        <taxon>Magnoliopsida</taxon>
        <taxon>eudicotyledons</taxon>
        <taxon>Gunneridae</taxon>
        <taxon>Pentapetalae</taxon>
        <taxon>rosids</taxon>
        <taxon>fabids</taxon>
        <taxon>Rosales</taxon>
        <taxon>Moraceae</taxon>
        <taxon>Ficeae</taxon>
        <taxon>Ficus</taxon>
    </lineage>
</organism>
<name>A0AA88JCN1_FICCA</name>